<feature type="compositionally biased region" description="Acidic residues" evidence="1">
    <location>
        <begin position="31"/>
        <end position="46"/>
    </location>
</feature>
<feature type="region of interest" description="Disordered" evidence="1">
    <location>
        <begin position="1"/>
        <end position="53"/>
    </location>
</feature>
<dbReference type="OrthoDB" id="41245at2759"/>
<accession>A0A9N8HJK1</accession>
<dbReference type="InterPro" id="IPR029068">
    <property type="entry name" value="Glyas_Bleomycin-R_OHBP_Dase"/>
</dbReference>
<protein>
    <recommendedName>
        <fullName evidence="2">Glyoxalase-like domain-containing protein</fullName>
    </recommendedName>
</protein>
<sequence length="313" mass="33906">MSDSDDDGPKAEETEEDAEMKKLLAGFVDETGGDDDDSDSSDSESGEEAREIDLEDNVLDHVVLAAADFESALEEFTEKTGVAPKIAGAIKGLGIKTARVSFEGSSYLEIIAPDPKSGGPIGNLLKASGISGLKPFHWAIRNERAEPLKDEVNKFGYTPDHISMFGAKEDGTPRKWEMLYLYGHKMGGIAPFYINWANSDHPCETMPIVGDLIGVKVTAPSDDPVHKLIAHTESGGFSLEEGDASFELKFDSPEGEITYESTKMVGFRFPGFEDECGPVDGEEPEMPEFVMPAMPELLPVETGDYEDIPATEG</sequence>
<comment type="caution">
    <text evidence="3">The sequence shown here is derived from an EMBL/GenBank/DDBJ whole genome shotgun (WGS) entry which is preliminary data.</text>
</comment>
<keyword evidence="4" id="KW-1185">Reference proteome</keyword>
<dbReference type="Gene3D" id="3.10.180.10">
    <property type="entry name" value="2,3-Dihydroxybiphenyl 1,2-Dioxygenase, domain 1"/>
    <property type="match status" value="1"/>
</dbReference>
<dbReference type="EMBL" id="CAICTM010000770">
    <property type="protein sequence ID" value="CAB9516266.1"/>
    <property type="molecule type" value="Genomic_DNA"/>
</dbReference>
<organism evidence="3 4">
    <name type="scientific">Seminavis robusta</name>
    <dbReference type="NCBI Taxonomy" id="568900"/>
    <lineage>
        <taxon>Eukaryota</taxon>
        <taxon>Sar</taxon>
        <taxon>Stramenopiles</taxon>
        <taxon>Ochrophyta</taxon>
        <taxon>Bacillariophyta</taxon>
        <taxon>Bacillariophyceae</taxon>
        <taxon>Bacillariophycidae</taxon>
        <taxon>Naviculales</taxon>
        <taxon>Naviculaceae</taxon>
        <taxon>Seminavis</taxon>
    </lineage>
</organism>
<dbReference type="AlphaFoldDB" id="A0A9N8HJK1"/>
<dbReference type="Proteomes" id="UP001153069">
    <property type="component" value="Unassembled WGS sequence"/>
</dbReference>
<name>A0A9N8HJK1_9STRA</name>
<feature type="domain" description="Glyoxalase-like" evidence="2">
    <location>
        <begin position="59"/>
        <end position="230"/>
    </location>
</feature>
<dbReference type="Pfam" id="PF13468">
    <property type="entry name" value="Glyoxalase_3"/>
    <property type="match status" value="1"/>
</dbReference>
<proteinExistence type="predicted"/>
<evidence type="ECO:0000256" key="1">
    <source>
        <dbReference type="SAM" id="MobiDB-lite"/>
    </source>
</evidence>
<dbReference type="InterPro" id="IPR025870">
    <property type="entry name" value="Glyoxalase-like_dom"/>
</dbReference>
<evidence type="ECO:0000259" key="2">
    <source>
        <dbReference type="Pfam" id="PF13468"/>
    </source>
</evidence>
<reference evidence="3" key="1">
    <citation type="submission" date="2020-06" db="EMBL/GenBank/DDBJ databases">
        <authorList>
            <consortium name="Plant Systems Biology data submission"/>
        </authorList>
    </citation>
    <scope>NUCLEOTIDE SEQUENCE</scope>
    <source>
        <strain evidence="3">D6</strain>
    </source>
</reference>
<evidence type="ECO:0000313" key="4">
    <source>
        <dbReference type="Proteomes" id="UP001153069"/>
    </source>
</evidence>
<evidence type="ECO:0000313" key="3">
    <source>
        <dbReference type="EMBL" id="CAB9516266.1"/>
    </source>
</evidence>
<gene>
    <name evidence="3" type="ORF">SEMRO_771_G200110.1</name>
</gene>